<evidence type="ECO:0008006" key="3">
    <source>
        <dbReference type="Google" id="ProtNLM"/>
    </source>
</evidence>
<dbReference type="EMBL" id="QGSV01000074">
    <property type="protein sequence ID" value="PWU52137.1"/>
    <property type="molecule type" value="Genomic_DNA"/>
</dbReference>
<dbReference type="AlphaFoldDB" id="A0A317KF88"/>
<gene>
    <name evidence="1" type="ORF">DLJ46_03605</name>
</gene>
<comment type="caution">
    <text evidence="1">The sequence shown here is derived from an EMBL/GenBank/DDBJ whole genome shotgun (WGS) entry which is preliminary data.</text>
</comment>
<accession>A0A317KF88</accession>
<dbReference type="OrthoDB" id="163010at2"/>
<reference evidence="2" key="1">
    <citation type="submission" date="2018-05" db="EMBL/GenBank/DDBJ databases">
        <title>Micromonospora globispora sp. nov. and Micromonospora rugosa sp. nov., isolated from marine sediment.</title>
        <authorList>
            <person name="Carro L."/>
            <person name="Aysel V."/>
            <person name="Cetin D."/>
            <person name="Igual J.M."/>
            <person name="Klenk H.-P."/>
            <person name="Trujillo M.E."/>
            <person name="Sahin N."/>
        </authorList>
    </citation>
    <scope>NUCLEOTIDE SEQUENCE [LARGE SCALE GENOMIC DNA]</scope>
    <source>
        <strain evidence="2">S2904</strain>
    </source>
</reference>
<keyword evidence="2" id="KW-1185">Reference proteome</keyword>
<protein>
    <recommendedName>
        <fullName evidence="3">Antibiotic biosynthesis monooxygenase</fullName>
    </recommendedName>
</protein>
<name>A0A317KF88_9ACTN</name>
<proteinExistence type="predicted"/>
<evidence type="ECO:0000313" key="2">
    <source>
        <dbReference type="Proteomes" id="UP000245683"/>
    </source>
</evidence>
<organism evidence="1 2">
    <name type="scientific">Micromonospora globispora</name>
    <dbReference type="NCBI Taxonomy" id="1450148"/>
    <lineage>
        <taxon>Bacteria</taxon>
        <taxon>Bacillati</taxon>
        <taxon>Actinomycetota</taxon>
        <taxon>Actinomycetes</taxon>
        <taxon>Micromonosporales</taxon>
        <taxon>Micromonosporaceae</taxon>
        <taxon>Micromonospora</taxon>
    </lineage>
</organism>
<dbReference type="Proteomes" id="UP000245683">
    <property type="component" value="Unassembled WGS sequence"/>
</dbReference>
<evidence type="ECO:0000313" key="1">
    <source>
        <dbReference type="EMBL" id="PWU52137.1"/>
    </source>
</evidence>
<sequence>MGPETAEENQKLIENTFAELAQTCPEGLSYAAFRLGDGVTFVHVGVMPEGINPLMESAAFQEFQRAFGERAASGPIASDAVLVGSYGFVR</sequence>